<evidence type="ECO:0000256" key="4">
    <source>
        <dbReference type="ARBA" id="ARBA00022857"/>
    </source>
</evidence>
<dbReference type="PROSITE" id="PS51257">
    <property type="entry name" value="PROKAR_LIPOPROTEIN"/>
    <property type="match status" value="1"/>
</dbReference>
<evidence type="ECO:0000256" key="6">
    <source>
        <dbReference type="RuleBase" id="RU361177"/>
    </source>
</evidence>
<protein>
    <recommendedName>
        <fullName evidence="6">Flavin-containing monooxygenase</fullName>
        <ecNumber evidence="6">1.-.-.-</ecNumber>
    </recommendedName>
</protein>
<sequence length="529" mass="58585">MEASNKKKRSVAIIGAGASGLAACKHAKARGFRPVVFEAGDGVGGVWRHTLASTRLQTPAQAYRFSDFPWRIAGGGEFPRHDKVAEYLAAYARRFGVLECVKLGAKVLAVEYVGVAEEEVAAWERWSGNGEAFGDGRGEWLLTVQRRGSDATLTYKFDFLILCIGKYGTPNIPTFPLNEGPEVFNGKVLHSMEYSRMHQADAAKLIQDKRVVVVGSGKSAFDTVTYCADTNGIAGYPCTMIYRSTHWMVDAGPVYGVKLGSLCATRFAELSVHKPGEGLLLSLLATMLIPLRWLVSKLVEAWFKTRIPMKKHGMVPSYSFSRSIMACRLGILPDGFYDRVDRGKIVLKPCKSFRFCEDGVLLVDGGGCERVDADVVILATGYQADPHLSGLFFSPWFSKIVARSSSDDTTAPLYRQCIHPRIPQMAVIGYTESTANIHAYEMMAKWVAHLLDGEVCLPGVAEMEHSVAEWDRWGRRSTRARGRKSCIGTVMWYKDQLCRDMGHNPRRKKGALLAEWLQPYGPADYADIQ</sequence>
<organism evidence="7 8">
    <name type="scientific">Digitaria exilis</name>
    <dbReference type="NCBI Taxonomy" id="1010633"/>
    <lineage>
        <taxon>Eukaryota</taxon>
        <taxon>Viridiplantae</taxon>
        <taxon>Streptophyta</taxon>
        <taxon>Embryophyta</taxon>
        <taxon>Tracheophyta</taxon>
        <taxon>Spermatophyta</taxon>
        <taxon>Magnoliopsida</taxon>
        <taxon>Liliopsida</taxon>
        <taxon>Poales</taxon>
        <taxon>Poaceae</taxon>
        <taxon>PACMAD clade</taxon>
        <taxon>Panicoideae</taxon>
        <taxon>Panicodae</taxon>
        <taxon>Paniceae</taxon>
        <taxon>Anthephorinae</taxon>
        <taxon>Digitaria</taxon>
    </lineage>
</organism>
<dbReference type="EC" id="1.-.-.-" evidence="6"/>
<dbReference type="GO" id="GO:0050661">
    <property type="term" value="F:NADP binding"/>
    <property type="evidence" value="ECO:0007669"/>
    <property type="project" value="InterPro"/>
</dbReference>
<dbReference type="Pfam" id="PF00743">
    <property type="entry name" value="FMO-like"/>
    <property type="match status" value="1"/>
</dbReference>
<evidence type="ECO:0000256" key="1">
    <source>
        <dbReference type="ARBA" id="ARBA00009183"/>
    </source>
</evidence>
<keyword evidence="6" id="KW-0503">Monooxygenase</keyword>
<dbReference type="SUPFAM" id="SSF51905">
    <property type="entry name" value="FAD/NAD(P)-binding domain"/>
    <property type="match status" value="2"/>
</dbReference>
<dbReference type="EMBL" id="JACEFO010003189">
    <property type="protein sequence ID" value="KAF8643398.1"/>
    <property type="molecule type" value="Genomic_DNA"/>
</dbReference>
<keyword evidence="3 6" id="KW-0274">FAD</keyword>
<keyword evidence="5 6" id="KW-0560">Oxidoreductase</keyword>
<evidence type="ECO:0000256" key="2">
    <source>
        <dbReference type="ARBA" id="ARBA00022630"/>
    </source>
</evidence>
<comment type="caution">
    <text evidence="7">The sequence shown here is derived from an EMBL/GenBank/DDBJ whole genome shotgun (WGS) entry which is preliminary data.</text>
</comment>
<accession>A0A835A1F9</accession>
<dbReference type="PIRSF" id="PIRSF000332">
    <property type="entry name" value="FMO"/>
    <property type="match status" value="1"/>
</dbReference>
<comment type="cofactor">
    <cofactor evidence="6">
        <name>FAD</name>
        <dbReference type="ChEBI" id="CHEBI:57692"/>
    </cofactor>
</comment>
<dbReference type="InterPro" id="IPR000960">
    <property type="entry name" value="Flavin_mOase"/>
</dbReference>
<dbReference type="FunFam" id="3.50.50.60:FF:000169">
    <property type="entry name" value="Flavin-containing monooxygenase"/>
    <property type="match status" value="1"/>
</dbReference>
<gene>
    <name evidence="7" type="ORF">HU200_066882</name>
</gene>
<evidence type="ECO:0000313" key="8">
    <source>
        <dbReference type="Proteomes" id="UP000636709"/>
    </source>
</evidence>
<dbReference type="GO" id="GO:0050660">
    <property type="term" value="F:flavin adenine dinucleotide binding"/>
    <property type="evidence" value="ECO:0007669"/>
    <property type="project" value="InterPro"/>
</dbReference>
<evidence type="ECO:0000256" key="5">
    <source>
        <dbReference type="ARBA" id="ARBA00023002"/>
    </source>
</evidence>
<keyword evidence="2 6" id="KW-0285">Flavoprotein</keyword>
<reference evidence="7" key="1">
    <citation type="submission" date="2020-07" db="EMBL/GenBank/DDBJ databases">
        <title>Genome sequence and genetic diversity analysis of an under-domesticated orphan crop, white fonio (Digitaria exilis).</title>
        <authorList>
            <person name="Bennetzen J.L."/>
            <person name="Chen S."/>
            <person name="Ma X."/>
            <person name="Wang X."/>
            <person name="Yssel A.E.J."/>
            <person name="Chaluvadi S.R."/>
            <person name="Johnson M."/>
            <person name="Gangashetty P."/>
            <person name="Hamidou F."/>
            <person name="Sanogo M.D."/>
            <person name="Zwaenepoel A."/>
            <person name="Wallace J."/>
            <person name="Van De Peer Y."/>
            <person name="Van Deynze A."/>
        </authorList>
    </citation>
    <scope>NUCLEOTIDE SEQUENCE</scope>
    <source>
        <tissue evidence="7">Leaves</tissue>
    </source>
</reference>
<dbReference type="InterPro" id="IPR036188">
    <property type="entry name" value="FAD/NAD-bd_sf"/>
</dbReference>
<dbReference type="PANTHER" id="PTHR23023">
    <property type="entry name" value="DIMETHYLANILINE MONOOXYGENASE"/>
    <property type="match status" value="1"/>
</dbReference>
<evidence type="ECO:0000313" key="7">
    <source>
        <dbReference type="EMBL" id="KAF8643398.1"/>
    </source>
</evidence>
<dbReference type="FunFam" id="3.50.50.60:FF:000170">
    <property type="entry name" value="Flavin-containing monooxygenase"/>
    <property type="match status" value="1"/>
</dbReference>
<comment type="similarity">
    <text evidence="1 6">Belongs to the FMO family.</text>
</comment>
<dbReference type="AlphaFoldDB" id="A0A835A1F9"/>
<dbReference type="OrthoDB" id="66881at2759"/>
<dbReference type="Proteomes" id="UP000636709">
    <property type="component" value="Unassembled WGS sequence"/>
</dbReference>
<keyword evidence="4" id="KW-0521">NADP</keyword>
<dbReference type="InterPro" id="IPR020946">
    <property type="entry name" value="Flavin_mOase-like"/>
</dbReference>
<evidence type="ECO:0000256" key="3">
    <source>
        <dbReference type="ARBA" id="ARBA00022827"/>
    </source>
</evidence>
<proteinExistence type="inferred from homology"/>
<dbReference type="Gene3D" id="3.50.50.60">
    <property type="entry name" value="FAD/NAD(P)-binding domain"/>
    <property type="match status" value="2"/>
</dbReference>
<name>A0A835A1F9_9POAL</name>
<keyword evidence="8" id="KW-1185">Reference proteome</keyword>
<dbReference type="InterPro" id="IPR050346">
    <property type="entry name" value="FMO-like"/>
</dbReference>
<dbReference type="GO" id="GO:0004499">
    <property type="term" value="F:N,N-dimethylaniline monooxygenase activity"/>
    <property type="evidence" value="ECO:0007669"/>
    <property type="project" value="InterPro"/>
</dbReference>